<dbReference type="AlphaFoldDB" id="A0A453G2M3"/>
<name>A0A453G2M3_AEGTS</name>
<proteinExistence type="predicted"/>
<accession>A0A453G2M3</accession>
<evidence type="ECO:0000256" key="1">
    <source>
        <dbReference type="SAM" id="MobiDB-lite"/>
    </source>
</evidence>
<reference evidence="2" key="5">
    <citation type="journal article" date="2021" name="G3 (Bethesda)">
        <title>Aegilops tauschii genome assembly Aet v5.0 features greater sequence contiguity and improved annotation.</title>
        <authorList>
            <person name="Wang L."/>
            <person name="Zhu T."/>
            <person name="Rodriguez J.C."/>
            <person name="Deal K.R."/>
            <person name="Dubcovsky J."/>
            <person name="McGuire P.E."/>
            <person name="Lux T."/>
            <person name="Spannagl M."/>
            <person name="Mayer K.F.X."/>
            <person name="Baldrich P."/>
            <person name="Meyers B.C."/>
            <person name="Huo N."/>
            <person name="Gu Y.Q."/>
            <person name="Zhou H."/>
            <person name="Devos K.M."/>
            <person name="Bennetzen J.L."/>
            <person name="Unver T."/>
            <person name="Budak H."/>
            <person name="Gulick P.J."/>
            <person name="Galiba G."/>
            <person name="Kalapos B."/>
            <person name="Nelson D.R."/>
            <person name="Li P."/>
            <person name="You F.M."/>
            <person name="Luo M.C."/>
            <person name="Dvorak J."/>
        </authorList>
    </citation>
    <scope>NUCLEOTIDE SEQUENCE [LARGE SCALE GENOMIC DNA]</scope>
    <source>
        <strain evidence="2">cv. AL8/78</strain>
    </source>
</reference>
<dbReference type="EnsemblPlants" id="AET3Gv20861900.35">
    <property type="protein sequence ID" value="AET3Gv20861900.35"/>
    <property type="gene ID" value="AET3Gv20861900"/>
</dbReference>
<organism evidence="2 3">
    <name type="scientific">Aegilops tauschii subsp. strangulata</name>
    <name type="common">Goatgrass</name>
    <dbReference type="NCBI Taxonomy" id="200361"/>
    <lineage>
        <taxon>Eukaryota</taxon>
        <taxon>Viridiplantae</taxon>
        <taxon>Streptophyta</taxon>
        <taxon>Embryophyta</taxon>
        <taxon>Tracheophyta</taxon>
        <taxon>Spermatophyta</taxon>
        <taxon>Magnoliopsida</taxon>
        <taxon>Liliopsida</taxon>
        <taxon>Poales</taxon>
        <taxon>Poaceae</taxon>
        <taxon>BOP clade</taxon>
        <taxon>Pooideae</taxon>
        <taxon>Triticodae</taxon>
        <taxon>Triticeae</taxon>
        <taxon>Triticinae</taxon>
        <taxon>Aegilops</taxon>
    </lineage>
</organism>
<dbReference type="Proteomes" id="UP000015105">
    <property type="component" value="Chromosome 3D"/>
</dbReference>
<protein>
    <submittedName>
        <fullName evidence="2">Uncharacterized protein</fullName>
    </submittedName>
</protein>
<keyword evidence="3" id="KW-1185">Reference proteome</keyword>
<feature type="region of interest" description="Disordered" evidence="1">
    <location>
        <begin position="1"/>
        <end position="23"/>
    </location>
</feature>
<reference evidence="2" key="4">
    <citation type="submission" date="2019-03" db="UniProtKB">
        <authorList>
            <consortium name="EnsemblPlants"/>
        </authorList>
    </citation>
    <scope>IDENTIFICATION</scope>
</reference>
<evidence type="ECO:0000313" key="3">
    <source>
        <dbReference type="Proteomes" id="UP000015105"/>
    </source>
</evidence>
<reference evidence="3" key="2">
    <citation type="journal article" date="2017" name="Nat. Plants">
        <title>The Aegilops tauschii genome reveals multiple impacts of transposons.</title>
        <authorList>
            <person name="Zhao G."/>
            <person name="Zou C."/>
            <person name="Li K."/>
            <person name="Wang K."/>
            <person name="Li T."/>
            <person name="Gao L."/>
            <person name="Zhang X."/>
            <person name="Wang H."/>
            <person name="Yang Z."/>
            <person name="Liu X."/>
            <person name="Jiang W."/>
            <person name="Mao L."/>
            <person name="Kong X."/>
            <person name="Jiao Y."/>
            <person name="Jia J."/>
        </authorList>
    </citation>
    <scope>NUCLEOTIDE SEQUENCE [LARGE SCALE GENOMIC DNA]</scope>
    <source>
        <strain evidence="3">cv. AL8/78</strain>
    </source>
</reference>
<dbReference type="Gramene" id="AET3Gv20861900.35">
    <property type="protein sequence ID" value="AET3Gv20861900.35"/>
    <property type="gene ID" value="AET3Gv20861900"/>
</dbReference>
<evidence type="ECO:0000313" key="2">
    <source>
        <dbReference type="EnsemblPlants" id="AET3Gv20861900.35"/>
    </source>
</evidence>
<reference evidence="3" key="1">
    <citation type="journal article" date="2014" name="Science">
        <title>Ancient hybridizations among the ancestral genomes of bread wheat.</title>
        <authorList>
            <consortium name="International Wheat Genome Sequencing Consortium,"/>
            <person name="Marcussen T."/>
            <person name="Sandve S.R."/>
            <person name="Heier L."/>
            <person name="Spannagl M."/>
            <person name="Pfeifer M."/>
            <person name="Jakobsen K.S."/>
            <person name="Wulff B.B."/>
            <person name="Steuernagel B."/>
            <person name="Mayer K.F."/>
            <person name="Olsen O.A."/>
        </authorList>
    </citation>
    <scope>NUCLEOTIDE SEQUENCE [LARGE SCALE GENOMIC DNA]</scope>
    <source>
        <strain evidence="3">cv. AL8/78</strain>
    </source>
</reference>
<sequence>MSIPIGKMENPLQPKIQKTSHESGAISRAVWKCQFRPCARGLRQWSPEELQQAGLGLAWASVRAVTLRGDLGEVAAQG</sequence>
<reference evidence="2" key="3">
    <citation type="journal article" date="2017" name="Nature">
        <title>Genome sequence of the progenitor of the wheat D genome Aegilops tauschii.</title>
        <authorList>
            <person name="Luo M.C."/>
            <person name="Gu Y.Q."/>
            <person name="Puiu D."/>
            <person name="Wang H."/>
            <person name="Twardziok S.O."/>
            <person name="Deal K.R."/>
            <person name="Huo N."/>
            <person name="Zhu T."/>
            <person name="Wang L."/>
            <person name="Wang Y."/>
            <person name="McGuire P.E."/>
            <person name="Liu S."/>
            <person name="Long H."/>
            <person name="Ramasamy R.K."/>
            <person name="Rodriguez J.C."/>
            <person name="Van S.L."/>
            <person name="Yuan L."/>
            <person name="Wang Z."/>
            <person name="Xia Z."/>
            <person name="Xiao L."/>
            <person name="Anderson O.D."/>
            <person name="Ouyang S."/>
            <person name="Liang Y."/>
            <person name="Zimin A.V."/>
            <person name="Pertea G."/>
            <person name="Qi P."/>
            <person name="Bennetzen J.L."/>
            <person name="Dai X."/>
            <person name="Dawson M.W."/>
            <person name="Muller H.G."/>
            <person name="Kugler K."/>
            <person name="Rivarola-Duarte L."/>
            <person name="Spannagl M."/>
            <person name="Mayer K.F.X."/>
            <person name="Lu F.H."/>
            <person name="Bevan M.W."/>
            <person name="Leroy P."/>
            <person name="Li P."/>
            <person name="You F.M."/>
            <person name="Sun Q."/>
            <person name="Liu Z."/>
            <person name="Lyons E."/>
            <person name="Wicker T."/>
            <person name="Salzberg S.L."/>
            <person name="Devos K.M."/>
            <person name="Dvorak J."/>
        </authorList>
    </citation>
    <scope>NUCLEOTIDE SEQUENCE [LARGE SCALE GENOMIC DNA]</scope>
    <source>
        <strain evidence="2">cv. AL8/78</strain>
    </source>
</reference>